<gene>
    <name evidence="1" type="ORF">L195_g032314</name>
</gene>
<name>A0A2K3LCW5_TRIPR</name>
<proteinExistence type="predicted"/>
<comment type="caution">
    <text evidence="1">The sequence shown here is derived from an EMBL/GenBank/DDBJ whole genome shotgun (WGS) entry which is preliminary data.</text>
</comment>
<dbReference type="EMBL" id="ASHM01030533">
    <property type="protein sequence ID" value="PNX76367.1"/>
    <property type="molecule type" value="Genomic_DNA"/>
</dbReference>
<organism evidence="1 2">
    <name type="scientific">Trifolium pratense</name>
    <name type="common">Red clover</name>
    <dbReference type="NCBI Taxonomy" id="57577"/>
    <lineage>
        <taxon>Eukaryota</taxon>
        <taxon>Viridiplantae</taxon>
        <taxon>Streptophyta</taxon>
        <taxon>Embryophyta</taxon>
        <taxon>Tracheophyta</taxon>
        <taxon>Spermatophyta</taxon>
        <taxon>Magnoliopsida</taxon>
        <taxon>eudicotyledons</taxon>
        <taxon>Gunneridae</taxon>
        <taxon>Pentapetalae</taxon>
        <taxon>rosids</taxon>
        <taxon>fabids</taxon>
        <taxon>Fabales</taxon>
        <taxon>Fabaceae</taxon>
        <taxon>Papilionoideae</taxon>
        <taxon>50 kb inversion clade</taxon>
        <taxon>NPAAA clade</taxon>
        <taxon>Hologalegina</taxon>
        <taxon>IRL clade</taxon>
        <taxon>Trifolieae</taxon>
        <taxon>Trifolium</taxon>
    </lineage>
</organism>
<feature type="non-terminal residue" evidence="1">
    <location>
        <position position="1"/>
    </location>
</feature>
<protein>
    <submittedName>
        <fullName evidence="1">Uncharacterized protein</fullName>
    </submittedName>
</protein>
<reference evidence="1 2" key="1">
    <citation type="journal article" date="2014" name="Am. J. Bot.">
        <title>Genome assembly and annotation for red clover (Trifolium pratense; Fabaceae).</title>
        <authorList>
            <person name="Istvanek J."/>
            <person name="Jaros M."/>
            <person name="Krenek A."/>
            <person name="Repkova J."/>
        </authorList>
    </citation>
    <scope>NUCLEOTIDE SEQUENCE [LARGE SCALE GENOMIC DNA]</scope>
    <source>
        <strain evidence="2">cv. Tatra</strain>
        <tissue evidence="1">Young leaves</tissue>
    </source>
</reference>
<sequence length="36" mass="3787">SSIPSICPSKISTIGRTIVLMSTQDGIEVSNEAPRV</sequence>
<dbReference type="Proteomes" id="UP000236291">
    <property type="component" value="Unassembled WGS sequence"/>
</dbReference>
<accession>A0A2K3LCW5</accession>
<reference evidence="1 2" key="2">
    <citation type="journal article" date="2017" name="Front. Plant Sci.">
        <title>Gene Classification and Mining of Molecular Markers Useful in Red Clover (Trifolium pratense) Breeding.</title>
        <authorList>
            <person name="Istvanek J."/>
            <person name="Dluhosova J."/>
            <person name="Dluhos P."/>
            <person name="Patkova L."/>
            <person name="Nedelnik J."/>
            <person name="Repkova J."/>
        </authorList>
    </citation>
    <scope>NUCLEOTIDE SEQUENCE [LARGE SCALE GENOMIC DNA]</scope>
    <source>
        <strain evidence="2">cv. Tatra</strain>
        <tissue evidence="1">Young leaves</tissue>
    </source>
</reference>
<evidence type="ECO:0000313" key="2">
    <source>
        <dbReference type="Proteomes" id="UP000236291"/>
    </source>
</evidence>
<dbReference type="AlphaFoldDB" id="A0A2K3LCW5"/>
<evidence type="ECO:0000313" key="1">
    <source>
        <dbReference type="EMBL" id="PNX76367.1"/>
    </source>
</evidence>